<evidence type="ECO:0000259" key="1">
    <source>
        <dbReference type="Pfam" id="PF18029"/>
    </source>
</evidence>
<name>A0ABP8DRX9_9ACTN</name>
<dbReference type="RefSeq" id="WP_345140363.1">
    <property type="nucleotide sequence ID" value="NZ_BAABAT010000053.1"/>
</dbReference>
<dbReference type="InterPro" id="IPR029068">
    <property type="entry name" value="Glyas_Bleomycin-R_OHBP_Dase"/>
</dbReference>
<evidence type="ECO:0000313" key="3">
    <source>
        <dbReference type="Proteomes" id="UP001500620"/>
    </source>
</evidence>
<dbReference type="Gene3D" id="3.10.180.10">
    <property type="entry name" value="2,3-Dihydroxybiphenyl 1,2-Dioxygenase, domain 1"/>
    <property type="match status" value="1"/>
</dbReference>
<reference evidence="3" key="1">
    <citation type="journal article" date="2019" name="Int. J. Syst. Evol. Microbiol.">
        <title>The Global Catalogue of Microorganisms (GCM) 10K type strain sequencing project: providing services to taxonomists for standard genome sequencing and annotation.</title>
        <authorList>
            <consortium name="The Broad Institute Genomics Platform"/>
            <consortium name="The Broad Institute Genome Sequencing Center for Infectious Disease"/>
            <person name="Wu L."/>
            <person name="Ma J."/>
        </authorList>
    </citation>
    <scope>NUCLEOTIDE SEQUENCE [LARGE SCALE GENOMIC DNA]</scope>
    <source>
        <strain evidence="3">JCM 17441</strain>
    </source>
</reference>
<dbReference type="Pfam" id="PF18029">
    <property type="entry name" value="Glyoxalase_6"/>
    <property type="match status" value="1"/>
</dbReference>
<feature type="domain" description="Glyoxalase-like" evidence="1">
    <location>
        <begin position="100"/>
        <end position="201"/>
    </location>
</feature>
<sequence>MTFTRAAAQAAVAGLGWRYILGTFRTTVAVSSLAHAASAAATCAAVDDPGPLSIDLRPDRVLLTLDPATAATAALAARLTAALSESGLATTPAQTQRLEIAIDALDIPAVRPFWKAALAYADASDLALIDPVGDAPAVWFQQMDAPRPQRNRIHLDISVPHDEAEPRVQAALAAGGRLVSAAHAPAFWVLADVEGNEACITTWQGRD</sequence>
<dbReference type="PANTHER" id="PTHR35908:SF1">
    <property type="entry name" value="CONSERVED PROTEIN"/>
    <property type="match status" value="1"/>
</dbReference>
<evidence type="ECO:0000313" key="2">
    <source>
        <dbReference type="EMBL" id="GAA4262684.1"/>
    </source>
</evidence>
<dbReference type="Proteomes" id="UP001500620">
    <property type="component" value="Unassembled WGS sequence"/>
</dbReference>
<organism evidence="2 3">
    <name type="scientific">Dactylosporangium darangshiense</name>
    <dbReference type="NCBI Taxonomy" id="579108"/>
    <lineage>
        <taxon>Bacteria</taxon>
        <taxon>Bacillati</taxon>
        <taxon>Actinomycetota</taxon>
        <taxon>Actinomycetes</taxon>
        <taxon>Micromonosporales</taxon>
        <taxon>Micromonosporaceae</taxon>
        <taxon>Dactylosporangium</taxon>
    </lineage>
</organism>
<comment type="caution">
    <text evidence="2">The sequence shown here is derived from an EMBL/GenBank/DDBJ whole genome shotgun (WGS) entry which is preliminary data.</text>
</comment>
<gene>
    <name evidence="2" type="ORF">GCM10022255_100410</name>
</gene>
<dbReference type="InterPro" id="IPR041581">
    <property type="entry name" value="Glyoxalase_6"/>
</dbReference>
<dbReference type="EMBL" id="BAABAT010000053">
    <property type="protein sequence ID" value="GAA4262684.1"/>
    <property type="molecule type" value="Genomic_DNA"/>
</dbReference>
<dbReference type="PANTHER" id="PTHR35908">
    <property type="entry name" value="HYPOTHETICAL FUSION PROTEIN"/>
    <property type="match status" value="1"/>
</dbReference>
<keyword evidence="3" id="KW-1185">Reference proteome</keyword>
<accession>A0ABP8DRX9</accession>
<protein>
    <submittedName>
        <fullName evidence="2">VOC family protein</fullName>
    </submittedName>
</protein>
<proteinExistence type="predicted"/>